<dbReference type="EMBL" id="OCSU01000003">
    <property type="protein sequence ID" value="SOE89069.1"/>
    <property type="molecule type" value="Genomic_DNA"/>
</dbReference>
<sequence>MSFRLGGPRSYLFVITYDRLCNLRSSYYINCWFPGMNAVAYAGFALR</sequence>
<name>A0A7Z7N7J6_9BURK</name>
<comment type="caution">
    <text evidence="1">The sequence shown here is derived from an EMBL/GenBank/DDBJ whole genome shotgun (WGS) entry which is preliminary data.</text>
</comment>
<evidence type="ECO:0000313" key="2">
    <source>
        <dbReference type="Proteomes" id="UP000219522"/>
    </source>
</evidence>
<organism evidence="1 2">
    <name type="scientific">Caballeronia arationis</name>
    <dbReference type="NCBI Taxonomy" id="1777142"/>
    <lineage>
        <taxon>Bacteria</taxon>
        <taxon>Pseudomonadati</taxon>
        <taxon>Pseudomonadota</taxon>
        <taxon>Betaproteobacteria</taxon>
        <taxon>Burkholderiales</taxon>
        <taxon>Burkholderiaceae</taxon>
        <taxon>Caballeronia</taxon>
    </lineage>
</organism>
<dbReference type="Proteomes" id="UP000219522">
    <property type="component" value="Unassembled WGS sequence"/>
</dbReference>
<gene>
    <name evidence="1" type="ORF">SAMN05446927_7720</name>
</gene>
<evidence type="ECO:0000313" key="1">
    <source>
        <dbReference type="EMBL" id="SOE89069.1"/>
    </source>
</evidence>
<accession>A0A7Z7N7J6</accession>
<dbReference type="AlphaFoldDB" id="A0A7Z7N7J6"/>
<keyword evidence="2" id="KW-1185">Reference proteome</keyword>
<proteinExistence type="predicted"/>
<protein>
    <submittedName>
        <fullName evidence="1">Uncharacterized protein</fullName>
    </submittedName>
</protein>
<reference evidence="1 2" key="1">
    <citation type="submission" date="2017-09" db="EMBL/GenBank/DDBJ databases">
        <authorList>
            <person name="Varghese N."/>
            <person name="Submissions S."/>
        </authorList>
    </citation>
    <scope>NUCLEOTIDE SEQUENCE [LARGE SCALE GENOMIC DNA]</scope>
    <source>
        <strain evidence="1 2">OK806</strain>
    </source>
</reference>